<evidence type="ECO:0000313" key="2">
    <source>
        <dbReference type="EMBL" id="RPA89392.1"/>
    </source>
</evidence>
<organism evidence="2 3">
    <name type="scientific">Choiromyces venosus 120613-1</name>
    <dbReference type="NCBI Taxonomy" id="1336337"/>
    <lineage>
        <taxon>Eukaryota</taxon>
        <taxon>Fungi</taxon>
        <taxon>Dikarya</taxon>
        <taxon>Ascomycota</taxon>
        <taxon>Pezizomycotina</taxon>
        <taxon>Pezizomycetes</taxon>
        <taxon>Pezizales</taxon>
        <taxon>Tuberaceae</taxon>
        <taxon>Choiromyces</taxon>
    </lineage>
</organism>
<keyword evidence="1" id="KW-0472">Membrane</keyword>
<feature type="transmembrane region" description="Helical" evidence="1">
    <location>
        <begin position="70"/>
        <end position="87"/>
    </location>
</feature>
<protein>
    <submittedName>
        <fullName evidence="2">Uncharacterized protein</fullName>
    </submittedName>
</protein>
<keyword evidence="1" id="KW-0812">Transmembrane</keyword>
<proteinExistence type="predicted"/>
<accession>A0A3N4IT73</accession>
<gene>
    <name evidence="2" type="ORF">L873DRAFT_1796126</name>
</gene>
<sequence length="107" mass="12398">MSQNATKKQLFEPAIKDSLGCYGDIVYAKGWCGFLNLHTSMAVYVTWHQEVQTYLKGRSLDNHCMRDSKLVSAVIFACAIPLIMSRIELVRDKHWAYDIEQVNHHRR</sequence>
<reference evidence="2 3" key="1">
    <citation type="journal article" date="2018" name="Nat. Ecol. Evol.">
        <title>Pezizomycetes genomes reveal the molecular basis of ectomycorrhizal truffle lifestyle.</title>
        <authorList>
            <person name="Murat C."/>
            <person name="Payen T."/>
            <person name="Noel B."/>
            <person name="Kuo A."/>
            <person name="Morin E."/>
            <person name="Chen J."/>
            <person name="Kohler A."/>
            <person name="Krizsan K."/>
            <person name="Balestrini R."/>
            <person name="Da Silva C."/>
            <person name="Montanini B."/>
            <person name="Hainaut M."/>
            <person name="Levati E."/>
            <person name="Barry K.W."/>
            <person name="Belfiori B."/>
            <person name="Cichocki N."/>
            <person name="Clum A."/>
            <person name="Dockter R.B."/>
            <person name="Fauchery L."/>
            <person name="Guy J."/>
            <person name="Iotti M."/>
            <person name="Le Tacon F."/>
            <person name="Lindquist E.A."/>
            <person name="Lipzen A."/>
            <person name="Malagnac F."/>
            <person name="Mello A."/>
            <person name="Molinier V."/>
            <person name="Miyauchi S."/>
            <person name="Poulain J."/>
            <person name="Riccioni C."/>
            <person name="Rubini A."/>
            <person name="Sitrit Y."/>
            <person name="Splivallo R."/>
            <person name="Traeger S."/>
            <person name="Wang M."/>
            <person name="Zifcakova L."/>
            <person name="Wipf D."/>
            <person name="Zambonelli A."/>
            <person name="Paolocci F."/>
            <person name="Nowrousian M."/>
            <person name="Ottonello S."/>
            <person name="Baldrian P."/>
            <person name="Spatafora J.W."/>
            <person name="Henrissat B."/>
            <person name="Nagy L.G."/>
            <person name="Aury J.M."/>
            <person name="Wincker P."/>
            <person name="Grigoriev I.V."/>
            <person name="Bonfante P."/>
            <person name="Martin F.M."/>
        </authorList>
    </citation>
    <scope>NUCLEOTIDE SEQUENCE [LARGE SCALE GENOMIC DNA]</scope>
    <source>
        <strain evidence="2 3">120613-1</strain>
    </source>
</reference>
<name>A0A3N4IT73_9PEZI</name>
<dbReference type="EMBL" id="ML120584">
    <property type="protein sequence ID" value="RPA89392.1"/>
    <property type="molecule type" value="Genomic_DNA"/>
</dbReference>
<keyword evidence="3" id="KW-1185">Reference proteome</keyword>
<dbReference type="AlphaFoldDB" id="A0A3N4IT73"/>
<dbReference type="Proteomes" id="UP000276215">
    <property type="component" value="Unassembled WGS sequence"/>
</dbReference>
<evidence type="ECO:0000256" key="1">
    <source>
        <dbReference type="SAM" id="Phobius"/>
    </source>
</evidence>
<keyword evidence="1" id="KW-1133">Transmembrane helix</keyword>
<evidence type="ECO:0000313" key="3">
    <source>
        <dbReference type="Proteomes" id="UP000276215"/>
    </source>
</evidence>